<dbReference type="Proteomes" id="UP001652625">
    <property type="component" value="Chromosome 11"/>
</dbReference>
<name>A0ABM4CW97_HYDVU</name>
<accession>A0ABM4CW97</accession>
<gene>
    <name evidence="2" type="primary">LOC136087411</name>
</gene>
<dbReference type="RefSeq" id="XP_065666216.1">
    <property type="nucleotide sequence ID" value="XM_065810144.1"/>
</dbReference>
<sequence length="685" mass="79945">MDSKLRLTKRKNVSIDKKIQRRKRLTDWRNSKKAVCEFSQSFIRKEDFKSSDFEDLESADSDSVCKFAADNVIYPNVTSALRPTFSNGVLQKYVFSSDSIIKNQIERFTDIKDGDQEEMYVFNNSDIEKEPFVTFQNQIKLWSLKHNCTRQCTNDLLTILKCHGHQEIPKDASTLWCTRRVVKTTSFDNGNFIYFGIKKGIENILQVQDFYSKINLICNVDGLPIFESSAYQIRPILCQFGHFKPFVVGLYGGEIKPRASELLADFAEELKTFKQPEEIFGKIFNISLFAITCDAPARALLKGTVEHSGYYACERCNLRGFYVHGRIVYDKSHETIANRNNADLKVALYSQQDKDGRCHHHTRTPLFDIEGLDMIQDFALDYMHLVNLGVMRRMLYYYKGTYSQIFDGRLSTPYLKEISHLLTNLNGKLPSDFVRQTRSLEDVNRWKATELRTFLLYVGIVVLKDILNPKMYKHFLSLSLAIRMLCEESNVNRRIYLSHAKKLLEYFVFNTHEHFGDTFCVYNVHCLHITDDVEHFESSLDEISCFQFENFLQQLKRLARGKQNPLVELAKRLSEHKLDDPRKEKLITKIDVSKNACFMTKYFVVFVKNILPNDQLVCEIYKKNRLNNFFDSFVESKILNIYYIKNKNCSLAMQTINMHDLLRKCVCIPYKNNKVVISLLNNVNF</sequence>
<protein>
    <submittedName>
        <fullName evidence="2">Uncharacterized protein LOC136087411 isoform X1</fullName>
    </submittedName>
</protein>
<evidence type="ECO:0000313" key="1">
    <source>
        <dbReference type="Proteomes" id="UP001652625"/>
    </source>
</evidence>
<reference evidence="2" key="1">
    <citation type="submission" date="2025-08" db="UniProtKB">
        <authorList>
            <consortium name="RefSeq"/>
        </authorList>
    </citation>
    <scope>IDENTIFICATION</scope>
</reference>
<dbReference type="PANTHER" id="PTHR33053:SF9">
    <property type="entry name" value="AGAP000105-PA"/>
    <property type="match status" value="1"/>
</dbReference>
<dbReference type="PANTHER" id="PTHR33053">
    <property type="entry name" value="PROTEIN, PUTATIVE-RELATED"/>
    <property type="match status" value="1"/>
</dbReference>
<organism evidence="1 2">
    <name type="scientific">Hydra vulgaris</name>
    <name type="common">Hydra</name>
    <name type="synonym">Hydra attenuata</name>
    <dbReference type="NCBI Taxonomy" id="6087"/>
    <lineage>
        <taxon>Eukaryota</taxon>
        <taxon>Metazoa</taxon>
        <taxon>Cnidaria</taxon>
        <taxon>Hydrozoa</taxon>
        <taxon>Hydroidolina</taxon>
        <taxon>Anthoathecata</taxon>
        <taxon>Aplanulata</taxon>
        <taxon>Hydridae</taxon>
        <taxon>Hydra</taxon>
    </lineage>
</organism>
<keyword evidence="1" id="KW-1185">Reference proteome</keyword>
<dbReference type="GeneID" id="136087411"/>
<evidence type="ECO:0000313" key="2">
    <source>
        <dbReference type="RefSeq" id="XP_065666216.1"/>
    </source>
</evidence>
<proteinExistence type="predicted"/>